<dbReference type="Gene3D" id="3.90.79.10">
    <property type="entry name" value="Nucleoside Triphosphate Pyrophosphohydrolase"/>
    <property type="match status" value="1"/>
</dbReference>
<proteinExistence type="inferred from homology"/>
<dbReference type="PROSITE" id="PS00893">
    <property type="entry name" value="NUDIX_BOX"/>
    <property type="match status" value="1"/>
</dbReference>
<dbReference type="RefSeq" id="WP_146937536.1">
    <property type="nucleotide sequence ID" value="NZ_BJXW01000015.1"/>
</dbReference>
<dbReference type="GO" id="GO:0016462">
    <property type="term" value="F:pyrophosphatase activity"/>
    <property type="evidence" value="ECO:0007669"/>
    <property type="project" value="UniProtKB-ARBA"/>
</dbReference>
<reference evidence="5 6" key="1">
    <citation type="submission" date="2019-07" db="EMBL/GenBank/DDBJ databases">
        <title>Whole genome shotgun sequence of Cerasibacillus quisquiliarum NBRC 102429.</title>
        <authorList>
            <person name="Hosoyama A."/>
            <person name="Uohara A."/>
            <person name="Ohji S."/>
            <person name="Ichikawa N."/>
        </authorList>
    </citation>
    <scope>NUCLEOTIDE SEQUENCE [LARGE SCALE GENOMIC DNA]</scope>
    <source>
        <strain evidence="5 6">NBRC 102429</strain>
    </source>
</reference>
<comment type="caution">
    <text evidence="5">The sequence shown here is derived from an EMBL/GenBank/DDBJ whole genome shotgun (WGS) entry which is preliminary data.</text>
</comment>
<dbReference type="PANTHER" id="PTHR11839">
    <property type="entry name" value="UDP/ADP-SUGAR PYROPHOSPHATASE"/>
    <property type="match status" value="1"/>
</dbReference>
<dbReference type="InterPro" id="IPR015797">
    <property type="entry name" value="NUDIX_hydrolase-like_dom_sf"/>
</dbReference>
<dbReference type="GO" id="GO:0019693">
    <property type="term" value="P:ribose phosphate metabolic process"/>
    <property type="evidence" value="ECO:0007669"/>
    <property type="project" value="TreeGrafter"/>
</dbReference>
<evidence type="ECO:0000313" key="5">
    <source>
        <dbReference type="EMBL" id="GEN31389.1"/>
    </source>
</evidence>
<protein>
    <submittedName>
        <fullName evidence="5">ADP-ribose pyrophosphatase</fullName>
    </submittedName>
</protein>
<dbReference type="PANTHER" id="PTHR11839:SF18">
    <property type="entry name" value="NUDIX HYDROLASE DOMAIN-CONTAINING PROTEIN"/>
    <property type="match status" value="1"/>
</dbReference>
<dbReference type="InterPro" id="IPR000086">
    <property type="entry name" value="NUDIX_hydrolase_dom"/>
</dbReference>
<dbReference type="PROSITE" id="PS51462">
    <property type="entry name" value="NUDIX"/>
    <property type="match status" value="1"/>
</dbReference>
<evidence type="ECO:0000313" key="6">
    <source>
        <dbReference type="Proteomes" id="UP000321491"/>
    </source>
</evidence>
<dbReference type="InterPro" id="IPR020476">
    <property type="entry name" value="Nudix_hydrolase"/>
</dbReference>
<evidence type="ECO:0000256" key="1">
    <source>
        <dbReference type="ARBA" id="ARBA00001946"/>
    </source>
</evidence>
<dbReference type="Pfam" id="PF00293">
    <property type="entry name" value="NUDIX"/>
    <property type="match status" value="1"/>
</dbReference>
<comment type="similarity">
    <text evidence="3">Belongs to the Nudix hydrolase family.</text>
</comment>
<dbReference type="GO" id="GO:0006753">
    <property type="term" value="P:nucleoside phosphate metabolic process"/>
    <property type="evidence" value="ECO:0007669"/>
    <property type="project" value="TreeGrafter"/>
</dbReference>
<name>A0A511UXP1_9BACI</name>
<sequence>MKKWKTLQSNYLYQTPFGNLRKDMCELPDGQVIENYYVNEYSDWVNAIVLTEENNIVLVKQYRYAANDFFIEIPAGKREKGETYEEAILREIREETGFVSDEEPILLSECFVNPATQTNKVRTYLIRNAYQAFEQELDPIEFIDIKIMDIDTLGELIDRGEVTQFFTVSAYYMLENFRRKHI</sequence>
<dbReference type="OrthoDB" id="9806150at2"/>
<evidence type="ECO:0000259" key="4">
    <source>
        <dbReference type="PROSITE" id="PS51462"/>
    </source>
</evidence>
<keyword evidence="2 3" id="KW-0378">Hydrolase</keyword>
<dbReference type="Proteomes" id="UP000321491">
    <property type="component" value="Unassembled WGS sequence"/>
</dbReference>
<dbReference type="PRINTS" id="PR00502">
    <property type="entry name" value="NUDIXFAMILY"/>
</dbReference>
<dbReference type="SUPFAM" id="SSF55811">
    <property type="entry name" value="Nudix"/>
    <property type="match status" value="1"/>
</dbReference>
<organism evidence="5 6">
    <name type="scientific">Cerasibacillus quisquiliarum</name>
    <dbReference type="NCBI Taxonomy" id="227865"/>
    <lineage>
        <taxon>Bacteria</taxon>
        <taxon>Bacillati</taxon>
        <taxon>Bacillota</taxon>
        <taxon>Bacilli</taxon>
        <taxon>Bacillales</taxon>
        <taxon>Bacillaceae</taxon>
        <taxon>Cerasibacillus</taxon>
    </lineage>
</organism>
<dbReference type="CDD" id="cd03424">
    <property type="entry name" value="NUDIX_ADPRase_Nudt5_UGPPase_Nudt14"/>
    <property type="match status" value="1"/>
</dbReference>
<evidence type="ECO:0000256" key="3">
    <source>
        <dbReference type="RuleBase" id="RU003476"/>
    </source>
</evidence>
<dbReference type="AlphaFoldDB" id="A0A511UXP1"/>
<dbReference type="EMBL" id="BJXW01000015">
    <property type="protein sequence ID" value="GEN31389.1"/>
    <property type="molecule type" value="Genomic_DNA"/>
</dbReference>
<evidence type="ECO:0000256" key="2">
    <source>
        <dbReference type="ARBA" id="ARBA00022801"/>
    </source>
</evidence>
<keyword evidence="6" id="KW-1185">Reference proteome</keyword>
<gene>
    <name evidence="5" type="ORF">CQU01_16270</name>
</gene>
<dbReference type="GO" id="GO:0005829">
    <property type="term" value="C:cytosol"/>
    <property type="evidence" value="ECO:0007669"/>
    <property type="project" value="TreeGrafter"/>
</dbReference>
<accession>A0A511UXP1</accession>
<feature type="domain" description="Nudix hydrolase" evidence="4">
    <location>
        <begin position="40"/>
        <end position="170"/>
    </location>
</feature>
<dbReference type="InterPro" id="IPR020084">
    <property type="entry name" value="NUDIX_hydrolase_CS"/>
</dbReference>
<comment type="cofactor">
    <cofactor evidence="1">
        <name>Mg(2+)</name>
        <dbReference type="ChEBI" id="CHEBI:18420"/>
    </cofactor>
</comment>